<evidence type="ECO:0000313" key="2">
    <source>
        <dbReference type="Proteomes" id="UP001060215"/>
    </source>
</evidence>
<protein>
    <submittedName>
        <fullName evidence="1">Uncharacterized protein</fullName>
    </submittedName>
</protein>
<comment type="caution">
    <text evidence="1">The sequence shown here is derived from an EMBL/GenBank/DDBJ whole genome shotgun (WGS) entry which is preliminary data.</text>
</comment>
<organism evidence="1 2">
    <name type="scientific">Camellia lanceoleosa</name>
    <dbReference type="NCBI Taxonomy" id="1840588"/>
    <lineage>
        <taxon>Eukaryota</taxon>
        <taxon>Viridiplantae</taxon>
        <taxon>Streptophyta</taxon>
        <taxon>Embryophyta</taxon>
        <taxon>Tracheophyta</taxon>
        <taxon>Spermatophyta</taxon>
        <taxon>Magnoliopsida</taxon>
        <taxon>eudicotyledons</taxon>
        <taxon>Gunneridae</taxon>
        <taxon>Pentapetalae</taxon>
        <taxon>asterids</taxon>
        <taxon>Ericales</taxon>
        <taxon>Theaceae</taxon>
        <taxon>Camellia</taxon>
    </lineage>
</organism>
<proteinExistence type="predicted"/>
<dbReference type="Proteomes" id="UP001060215">
    <property type="component" value="Chromosome 8"/>
</dbReference>
<accession>A0ACC0GG44</accession>
<keyword evidence="2" id="KW-1185">Reference proteome</keyword>
<dbReference type="EMBL" id="CM045765">
    <property type="protein sequence ID" value="KAI8000137.1"/>
    <property type="molecule type" value="Genomic_DNA"/>
</dbReference>
<evidence type="ECO:0000313" key="1">
    <source>
        <dbReference type="EMBL" id="KAI8000137.1"/>
    </source>
</evidence>
<name>A0ACC0GG44_9ERIC</name>
<reference evidence="1 2" key="1">
    <citation type="journal article" date="2022" name="Plant J.">
        <title>Chromosome-level genome of Camellia lanceoleosa provides a valuable resource for understanding genome evolution and self-incompatibility.</title>
        <authorList>
            <person name="Gong W."/>
            <person name="Xiao S."/>
            <person name="Wang L."/>
            <person name="Liao Z."/>
            <person name="Chang Y."/>
            <person name="Mo W."/>
            <person name="Hu G."/>
            <person name="Li W."/>
            <person name="Zhao G."/>
            <person name="Zhu H."/>
            <person name="Hu X."/>
            <person name="Ji K."/>
            <person name="Xiang X."/>
            <person name="Song Q."/>
            <person name="Yuan D."/>
            <person name="Jin S."/>
            <person name="Zhang L."/>
        </authorList>
    </citation>
    <scope>NUCLEOTIDE SEQUENCE [LARGE SCALE GENOMIC DNA]</scope>
    <source>
        <strain evidence="1">SQ_2022a</strain>
    </source>
</reference>
<sequence>MRVKDGSSKREEEPELIFALPAEGDSPPAEKSPPNSFWRNYLAPAAKVAFGGRAYFQENVGKIRRGNRATGIGSSL</sequence>
<gene>
    <name evidence="1" type="ORF">LOK49_LG09G01834</name>
</gene>